<reference evidence="2 3" key="1">
    <citation type="submission" date="2017-11" db="EMBL/GenBank/DDBJ databases">
        <title>Genome sequence and genome mining of multiple bioactive secondary metabolites from a deep sea-derived Bacillus siamensis SCSIO 05746.</title>
        <authorList>
            <person name="Pan H.-Q."/>
            <person name="Ju J.-H."/>
        </authorList>
    </citation>
    <scope>NUCLEOTIDE SEQUENCE [LARGE SCALE GENOMIC DNA]</scope>
    <source>
        <strain evidence="2 3">SCSIO 05746</strain>
    </source>
</reference>
<evidence type="ECO:0000313" key="3">
    <source>
        <dbReference type="Proteomes" id="UP000234366"/>
    </source>
</evidence>
<dbReference type="RefSeq" id="WP_060962698.1">
    <property type="nucleotide sequence ID" value="NZ_CP025001.1"/>
</dbReference>
<dbReference type="AlphaFoldDB" id="A0AAI8HP06"/>
<evidence type="ECO:0000259" key="1">
    <source>
        <dbReference type="Pfam" id="PF13021"/>
    </source>
</evidence>
<dbReference type="Pfam" id="PF13021">
    <property type="entry name" value="DUF3885"/>
    <property type="match status" value="1"/>
</dbReference>
<dbReference type="KEGG" id="bsia:CWD84_12175"/>
<feature type="domain" description="DUF3885" evidence="1">
    <location>
        <begin position="3"/>
        <end position="208"/>
    </location>
</feature>
<protein>
    <submittedName>
        <fullName evidence="2">DUF3885 domain-containing protein</fullName>
    </submittedName>
</protein>
<name>A0AAI8HP06_9BACI</name>
<dbReference type="InterPro" id="IPR024976">
    <property type="entry name" value="DUF3885"/>
</dbReference>
<gene>
    <name evidence="2" type="ORF">CWD84_12175</name>
</gene>
<dbReference type="EMBL" id="CP025001">
    <property type="protein sequence ID" value="AUJ77512.1"/>
    <property type="molecule type" value="Genomic_DNA"/>
</dbReference>
<organism evidence="2 3">
    <name type="scientific">Bacillus siamensis</name>
    <dbReference type="NCBI Taxonomy" id="659243"/>
    <lineage>
        <taxon>Bacteria</taxon>
        <taxon>Bacillati</taxon>
        <taxon>Bacillota</taxon>
        <taxon>Bacilli</taxon>
        <taxon>Bacillales</taxon>
        <taxon>Bacillaceae</taxon>
        <taxon>Bacillus</taxon>
        <taxon>Bacillus amyloliquefaciens group</taxon>
    </lineage>
</organism>
<proteinExistence type="predicted"/>
<keyword evidence="3" id="KW-1185">Reference proteome</keyword>
<accession>A0AAI8HP06</accession>
<sequence length="215" mass="25725">MKIKDYLKERFPALKLLPSIYHQWDVGIHFSLGRHIYQLNENGELNLEYFQCVHHQMTEIFNELFEQNDDLFLVANIYKHKTQGNNARKLKIYQPFLKCKDDLYRIQVETCPYPFEEDDAEEYEMQQFSLLCKRKDLRITPLLKAAAHEDFPLKPRFGGCTVDDPDVFFVNIAKDIIFFIYDDRGCEVIALDAERIRALYDQYHDWIESERMHSN</sequence>
<dbReference type="Proteomes" id="UP000234366">
    <property type="component" value="Chromosome"/>
</dbReference>
<evidence type="ECO:0000313" key="2">
    <source>
        <dbReference type="EMBL" id="AUJ77512.1"/>
    </source>
</evidence>